<dbReference type="InterPro" id="IPR000286">
    <property type="entry name" value="HDACs"/>
</dbReference>
<dbReference type="PANTHER" id="PTHR10625:SF5">
    <property type="entry name" value="HISTONE DEACETYLASE"/>
    <property type="match status" value="1"/>
</dbReference>
<evidence type="ECO:0000256" key="8">
    <source>
        <dbReference type="ARBA" id="ARBA00023163"/>
    </source>
</evidence>
<keyword evidence="8" id="KW-0804">Transcription</keyword>
<evidence type="ECO:0000256" key="3">
    <source>
        <dbReference type="ARBA" id="ARBA00012111"/>
    </source>
</evidence>
<evidence type="ECO:0000256" key="10">
    <source>
        <dbReference type="SAM" id="MobiDB-lite"/>
    </source>
</evidence>
<comment type="subcellular location">
    <subcellularLocation>
        <location evidence="1">Nucleus</location>
    </subcellularLocation>
</comment>
<evidence type="ECO:0000256" key="6">
    <source>
        <dbReference type="ARBA" id="ARBA00022853"/>
    </source>
</evidence>
<evidence type="ECO:0000256" key="5">
    <source>
        <dbReference type="ARBA" id="ARBA00022801"/>
    </source>
</evidence>
<accession>A0A7S3Q7P9</accession>
<protein>
    <recommendedName>
        <fullName evidence="3">histone deacetylase</fullName>
        <ecNumber evidence="3">3.5.1.98</ecNumber>
    </recommendedName>
</protein>
<keyword evidence="9" id="KW-0539">Nucleus</keyword>
<dbReference type="InterPro" id="IPR023696">
    <property type="entry name" value="Ureohydrolase_dom_sf"/>
</dbReference>
<dbReference type="Pfam" id="PF00850">
    <property type="entry name" value="Hist_deacetyl"/>
    <property type="match status" value="1"/>
</dbReference>
<dbReference type="PANTHER" id="PTHR10625">
    <property type="entry name" value="HISTONE DEACETYLASE HDAC1-RELATED"/>
    <property type="match status" value="1"/>
</dbReference>
<gene>
    <name evidence="12" type="ORF">CDEB00056_LOCUS12575</name>
</gene>
<evidence type="ECO:0000259" key="11">
    <source>
        <dbReference type="Pfam" id="PF00850"/>
    </source>
</evidence>
<proteinExistence type="inferred from homology"/>
<dbReference type="EC" id="3.5.1.98" evidence="3"/>
<dbReference type="CDD" id="cd09992">
    <property type="entry name" value="HDAC_classII"/>
    <property type="match status" value="1"/>
</dbReference>
<dbReference type="GO" id="GO:0040029">
    <property type="term" value="P:epigenetic regulation of gene expression"/>
    <property type="evidence" value="ECO:0007669"/>
    <property type="project" value="TreeGrafter"/>
</dbReference>
<dbReference type="EMBL" id="HBIO01016332">
    <property type="protein sequence ID" value="CAE0467722.1"/>
    <property type="molecule type" value="Transcribed_RNA"/>
</dbReference>
<evidence type="ECO:0000313" key="12">
    <source>
        <dbReference type="EMBL" id="CAE0467722.1"/>
    </source>
</evidence>
<evidence type="ECO:0000256" key="4">
    <source>
        <dbReference type="ARBA" id="ARBA00022491"/>
    </source>
</evidence>
<dbReference type="GO" id="GO:0005737">
    <property type="term" value="C:cytoplasm"/>
    <property type="evidence" value="ECO:0007669"/>
    <property type="project" value="TreeGrafter"/>
</dbReference>
<evidence type="ECO:0000256" key="7">
    <source>
        <dbReference type="ARBA" id="ARBA00023015"/>
    </source>
</evidence>
<name>A0A7S3Q7P9_9STRA</name>
<keyword evidence="5" id="KW-0378">Hydrolase</keyword>
<comment type="similarity">
    <text evidence="2">Belongs to the histone deacetylase family. HD type 2 subfamily.</text>
</comment>
<dbReference type="AlphaFoldDB" id="A0A7S3Q7P9"/>
<evidence type="ECO:0000256" key="9">
    <source>
        <dbReference type="ARBA" id="ARBA00023242"/>
    </source>
</evidence>
<dbReference type="GO" id="GO:0000118">
    <property type="term" value="C:histone deacetylase complex"/>
    <property type="evidence" value="ECO:0007669"/>
    <property type="project" value="TreeGrafter"/>
</dbReference>
<dbReference type="Gene3D" id="3.40.800.20">
    <property type="entry name" value="Histone deacetylase domain"/>
    <property type="match status" value="1"/>
</dbReference>
<sequence>MMSRAKVFLAYDKRMELHEDPDEETREYQFERPERLVFIYRKLMELQERLIQYHQMRTRRIGSESDRDGDDEKEKNKSASRYENHYYEYVPFIQLQCKAATRDMIELVHTPEFYKKLEATSTMTKEQLIDLPTIDCTLRDGNNDDDNAEAEIDNDMYFSKDTFVAALLAAGGVVECVNRVTDPDPDPISDGAPSNCSNSTSNRALAIVRPPGHHACQESVMGFCFFNSVVVAAKHAIHTQRASKVVILDWDIHHGNGTSDLTREDSNILYISLHRFGMSHGEKFFPGTGNYDDIGGGINPSAKGANLNIAWRSGDMGNAEYAAAMSELVLPLISAFGADLIIVSCGLDAANGDLIGDCSVYPSMYYMMTKALLETIGKQVPLVVALEGGYNLNVNAMCMEAVALALLDEEWDEDGTGGIDRGEAAVPQDRSNGLERGRALLQPFWDSSLEKNKRENVKRSAVEDINRSIRVMRNTSLWKDVDLKEIPLHVTNVARMTRSRSKKMNDTTNGKAIEASNEIVDIDLNFALQSLSI</sequence>
<dbReference type="PRINTS" id="PR01270">
    <property type="entry name" value="HDASUPER"/>
</dbReference>
<dbReference type="SUPFAM" id="SSF52768">
    <property type="entry name" value="Arginase/deacetylase"/>
    <property type="match status" value="1"/>
</dbReference>
<feature type="region of interest" description="Disordered" evidence="10">
    <location>
        <begin position="59"/>
        <end position="78"/>
    </location>
</feature>
<keyword evidence="4" id="KW-0678">Repressor</keyword>
<dbReference type="GO" id="GO:0141221">
    <property type="term" value="F:histone deacetylase activity, hydrolytic mechanism"/>
    <property type="evidence" value="ECO:0007669"/>
    <property type="project" value="UniProtKB-EC"/>
</dbReference>
<keyword evidence="6" id="KW-0156">Chromatin regulator</keyword>
<dbReference type="InterPro" id="IPR037138">
    <property type="entry name" value="His_deacetylse_dom_sf"/>
</dbReference>
<organism evidence="12">
    <name type="scientific">Chaetoceros debilis</name>
    <dbReference type="NCBI Taxonomy" id="122233"/>
    <lineage>
        <taxon>Eukaryota</taxon>
        <taxon>Sar</taxon>
        <taxon>Stramenopiles</taxon>
        <taxon>Ochrophyta</taxon>
        <taxon>Bacillariophyta</taxon>
        <taxon>Coscinodiscophyceae</taxon>
        <taxon>Chaetocerotophycidae</taxon>
        <taxon>Chaetocerotales</taxon>
        <taxon>Chaetocerotaceae</taxon>
        <taxon>Chaetoceros</taxon>
    </lineage>
</organism>
<evidence type="ECO:0000256" key="1">
    <source>
        <dbReference type="ARBA" id="ARBA00004123"/>
    </source>
</evidence>
<keyword evidence="7" id="KW-0805">Transcription regulation</keyword>
<dbReference type="InterPro" id="IPR023801">
    <property type="entry name" value="His_deacetylse_dom"/>
</dbReference>
<feature type="domain" description="Histone deacetylase" evidence="11">
    <location>
        <begin position="95"/>
        <end position="404"/>
    </location>
</feature>
<evidence type="ECO:0000256" key="2">
    <source>
        <dbReference type="ARBA" id="ARBA00007738"/>
    </source>
</evidence>
<feature type="compositionally biased region" description="Basic and acidic residues" evidence="10">
    <location>
        <begin position="61"/>
        <end position="78"/>
    </location>
</feature>
<reference evidence="12" key="1">
    <citation type="submission" date="2021-01" db="EMBL/GenBank/DDBJ databases">
        <authorList>
            <person name="Corre E."/>
            <person name="Pelletier E."/>
            <person name="Niang G."/>
            <person name="Scheremetjew M."/>
            <person name="Finn R."/>
            <person name="Kale V."/>
            <person name="Holt S."/>
            <person name="Cochrane G."/>
            <person name="Meng A."/>
            <person name="Brown T."/>
            <person name="Cohen L."/>
        </authorList>
    </citation>
    <scope>NUCLEOTIDE SEQUENCE</scope>
    <source>
        <strain evidence="12">MM31A-1</strain>
    </source>
</reference>